<dbReference type="Proteomes" id="UP000019426">
    <property type="component" value="Chromosome M2/40_rep2"/>
</dbReference>
<dbReference type="OrthoDB" id="9765517at2"/>
<dbReference type="GO" id="GO:0046872">
    <property type="term" value="F:metal ion binding"/>
    <property type="evidence" value="ECO:0007669"/>
    <property type="project" value="UniProtKB-KW"/>
</dbReference>
<dbReference type="InterPro" id="IPR005494">
    <property type="entry name" value="GSPS_pre-ATP-grasp-like_dom"/>
</dbReference>
<accession>W6S2B6</accession>
<keyword evidence="2" id="KW-0479">Metal-binding</keyword>
<dbReference type="SUPFAM" id="SSF56059">
    <property type="entry name" value="Glutathione synthetase ATP-binding domain-like"/>
    <property type="match status" value="2"/>
</dbReference>
<dbReference type="EMBL" id="HG917869">
    <property type="protein sequence ID" value="CDM70039.1"/>
    <property type="molecule type" value="Genomic_DNA"/>
</dbReference>
<keyword evidence="8" id="KW-1185">Reference proteome</keyword>
<sequence length="821" mass="96914">MKNQIKYTEEILFNNYMVSALGEEYVHSQIPFFIEKKLCENMKYYAEEVNRISLEVLNNINGKHKDLLKYFDDFPLKKMIFSLRCSLSPMYWTRYDTFIDKEDNIYFSEFNYDKPCGQKEINIAEKCDFKGNLNKGFIERLIKFLLDISEEFCDSSEKMNVGFLIDPCHYEELHHSYFFKEIFKESKINIIPVGNNNLSVKDGYVYGFSKEKIQIILRLFPTEFFHEINNIEEILDSFNNRKVLILNDPRIIAIQSKGFFAYLWDLIKKDSNTLNEHDKDIIRRCIPYTEILDKENAKEVLQNKDRYVIKSSLGRYSEEVYIGKSYEEDEWKEQIRYILESKKIHIVQDLINIRQEYTYGPDYKNRNTPILAYGNFGVYIMDRKVEGYLVRWSRELLTDDNYTWMSPLGKDEYPLKIERSNIINEEKRQEIYEELNEELSFKYDFTGAYTNSNEYISLDKMIIKRSLFNEIENVGSKFCEILKKIYPHIQSNLELFGPILGIPESLYNVVTKSSISKLCALGRIDFVVDNFGNLKILEFNSETPAGIVESIGINSILKTRFDVPYDNPNENLRESIKSTLKNIIEEIKKNKSVKNIAVVTSWYYEDIYNTKIISDIIKECGDFHVIFGNIYDMKVKDKKIYLYGQEIDAIYRYYPLDWFYYEEEMRKLIEPLSVEEYLINPGHTIITQSKALFAVLYEIVGREVLNNDEEAFIKKYIPYTSLEKDAILSNDYLAKPYLSREGEGIVSNFETIDNDKDYIFQDRVNIKPLRMNVYSSIRKEEKFQFPIIGAYIAGDKVAGIYTRIGEFITDVTAKYISSYIE</sequence>
<dbReference type="GO" id="GO:0005524">
    <property type="term" value="F:ATP binding"/>
    <property type="evidence" value="ECO:0007669"/>
    <property type="project" value="UniProtKB-KW"/>
</dbReference>
<proteinExistence type="predicted"/>
<keyword evidence="4" id="KW-0067">ATP-binding</keyword>
<dbReference type="eggNOG" id="COG2308">
    <property type="taxonomic scope" value="Bacteria"/>
</dbReference>
<dbReference type="AlphaFoldDB" id="W6S2B6"/>
<dbReference type="KEGG" id="clt:CM240_2922"/>
<evidence type="ECO:0000256" key="5">
    <source>
        <dbReference type="ARBA" id="ARBA00022842"/>
    </source>
</evidence>
<dbReference type="PATRIC" id="fig|1216932.3.peg.2888"/>
<evidence type="ECO:0000256" key="1">
    <source>
        <dbReference type="ARBA" id="ARBA00022598"/>
    </source>
</evidence>
<keyword evidence="5" id="KW-0460">Magnesium</keyword>
<name>W6S2B6_9CLOT</name>
<evidence type="ECO:0000313" key="8">
    <source>
        <dbReference type="Proteomes" id="UP000019426"/>
    </source>
</evidence>
<dbReference type="Pfam" id="PF03738">
    <property type="entry name" value="GSP_synth"/>
    <property type="match status" value="2"/>
</dbReference>
<evidence type="ECO:0000256" key="2">
    <source>
        <dbReference type="ARBA" id="ARBA00022723"/>
    </source>
</evidence>
<evidence type="ECO:0000313" key="7">
    <source>
        <dbReference type="EMBL" id="CDM70039.1"/>
    </source>
</evidence>
<keyword evidence="3" id="KW-0547">Nucleotide-binding</keyword>
<evidence type="ECO:0000256" key="3">
    <source>
        <dbReference type="ARBA" id="ARBA00022741"/>
    </source>
</evidence>
<evidence type="ECO:0000259" key="6">
    <source>
        <dbReference type="Pfam" id="PF03738"/>
    </source>
</evidence>
<organism evidence="7 8">
    <name type="scientific">Clostridium bornimense</name>
    <dbReference type="NCBI Taxonomy" id="1216932"/>
    <lineage>
        <taxon>Bacteria</taxon>
        <taxon>Bacillati</taxon>
        <taxon>Bacillota</taxon>
        <taxon>Clostridia</taxon>
        <taxon>Eubacteriales</taxon>
        <taxon>Clostridiaceae</taxon>
        <taxon>Clostridium</taxon>
    </lineage>
</organism>
<protein>
    <recommendedName>
        <fullName evidence="6">Glutathionylspermidine synthase pre-ATP-grasp-like domain-containing protein</fullName>
    </recommendedName>
</protein>
<evidence type="ECO:0000256" key="4">
    <source>
        <dbReference type="ARBA" id="ARBA00022840"/>
    </source>
</evidence>
<dbReference type="RefSeq" id="WP_044040209.1">
    <property type="nucleotide sequence ID" value="NZ_HG917869.1"/>
</dbReference>
<reference evidence="7 8" key="1">
    <citation type="submission" date="2013-11" db="EMBL/GenBank/DDBJ databases">
        <title>Complete genome sequence of Clostridum sp. M2/40.</title>
        <authorList>
            <person name="Wibberg D."/>
            <person name="Puehler A."/>
            <person name="Schlueter A."/>
        </authorList>
    </citation>
    <scope>NUCLEOTIDE SEQUENCE [LARGE SCALE GENOMIC DNA]</scope>
    <source>
        <strain evidence="8">M2/40</strain>
    </source>
</reference>
<gene>
    <name evidence="7" type="ORF">CM240_2922</name>
</gene>
<keyword evidence="1" id="KW-0436">Ligase</keyword>
<feature type="domain" description="Glutathionylspermidine synthase pre-ATP-grasp-like" evidence="6">
    <location>
        <begin position="16"/>
        <end position="401"/>
    </location>
</feature>
<feature type="domain" description="Glutathionylspermidine synthase pre-ATP-grasp-like" evidence="6">
    <location>
        <begin position="438"/>
        <end position="820"/>
    </location>
</feature>
<dbReference type="STRING" id="1216932.CM240_2922"/>
<dbReference type="GO" id="GO:0016874">
    <property type="term" value="F:ligase activity"/>
    <property type="evidence" value="ECO:0007669"/>
    <property type="project" value="UniProtKB-KW"/>
</dbReference>
<dbReference type="HOGENOM" id="CLU_344433_0_0_9"/>
<dbReference type="eggNOG" id="COG0754">
    <property type="taxonomic scope" value="Bacteria"/>
</dbReference>